<proteinExistence type="predicted"/>
<protein>
    <submittedName>
        <fullName evidence="1">Uncharacterized protein</fullName>
    </submittedName>
</protein>
<name>A0A6M3JTS4_9ZZZZ</name>
<gene>
    <name evidence="1" type="ORF">MM415A02362_0007</name>
</gene>
<dbReference type="EMBL" id="MT142028">
    <property type="protein sequence ID" value="QJA73449.1"/>
    <property type="molecule type" value="Genomic_DNA"/>
</dbReference>
<sequence length="184" mass="21698">MKTIDKKVSHAFGKDIYLLGKFKDGRFFWLEKARWDCGWYWGFGYIETYTNNKNPSTSKDIDSHQHYNYLCFRKSESYNHEKKCFERGKYMYTLFDNPDIESLVVSEREAWELSDLMKSFYTLSEAAEIFNRGNSHLTSNVSVDLKDATIFDHINKDLLPSIFTRIYDILTPDISDPEGKNNAY</sequence>
<dbReference type="AlphaFoldDB" id="A0A6M3JTS4"/>
<evidence type="ECO:0000313" key="1">
    <source>
        <dbReference type="EMBL" id="QJA73449.1"/>
    </source>
</evidence>
<accession>A0A6M3JTS4</accession>
<organism evidence="1">
    <name type="scientific">viral metagenome</name>
    <dbReference type="NCBI Taxonomy" id="1070528"/>
    <lineage>
        <taxon>unclassified sequences</taxon>
        <taxon>metagenomes</taxon>
        <taxon>organismal metagenomes</taxon>
    </lineage>
</organism>
<reference evidence="1" key="1">
    <citation type="submission" date="2020-03" db="EMBL/GenBank/DDBJ databases">
        <title>The deep terrestrial virosphere.</title>
        <authorList>
            <person name="Holmfeldt K."/>
            <person name="Nilsson E."/>
            <person name="Simone D."/>
            <person name="Lopez-Fernandez M."/>
            <person name="Wu X."/>
            <person name="de Brujin I."/>
            <person name="Lundin D."/>
            <person name="Andersson A."/>
            <person name="Bertilsson S."/>
            <person name="Dopson M."/>
        </authorList>
    </citation>
    <scope>NUCLEOTIDE SEQUENCE</scope>
    <source>
        <strain evidence="1">MM415A02362</strain>
    </source>
</reference>